<dbReference type="InterPro" id="IPR003961">
    <property type="entry name" value="FN3_dom"/>
</dbReference>
<name>E2BSK0_HARSA</name>
<dbReference type="Proteomes" id="UP000008237">
    <property type="component" value="Unassembled WGS sequence"/>
</dbReference>
<dbReference type="Gene3D" id="2.60.40.10">
    <property type="entry name" value="Immunoglobulins"/>
    <property type="match status" value="1"/>
</dbReference>
<evidence type="ECO:0000313" key="3">
    <source>
        <dbReference type="Proteomes" id="UP000008237"/>
    </source>
</evidence>
<dbReference type="EMBL" id="GL450240">
    <property type="protein sequence ID" value="EFN81333.1"/>
    <property type="molecule type" value="Genomic_DNA"/>
</dbReference>
<organism evidence="3">
    <name type="scientific">Harpegnathos saltator</name>
    <name type="common">Jerdon's jumping ant</name>
    <dbReference type="NCBI Taxonomy" id="610380"/>
    <lineage>
        <taxon>Eukaryota</taxon>
        <taxon>Metazoa</taxon>
        <taxon>Ecdysozoa</taxon>
        <taxon>Arthropoda</taxon>
        <taxon>Hexapoda</taxon>
        <taxon>Insecta</taxon>
        <taxon>Pterygota</taxon>
        <taxon>Neoptera</taxon>
        <taxon>Endopterygota</taxon>
        <taxon>Hymenoptera</taxon>
        <taxon>Apocrita</taxon>
        <taxon>Aculeata</taxon>
        <taxon>Formicoidea</taxon>
        <taxon>Formicidae</taxon>
        <taxon>Ponerinae</taxon>
        <taxon>Ponerini</taxon>
        <taxon>Harpegnathos</taxon>
    </lineage>
</organism>
<reference evidence="2 3" key="1">
    <citation type="journal article" date="2010" name="Science">
        <title>Genomic comparison of the ants Camponotus floridanus and Harpegnathos saltator.</title>
        <authorList>
            <person name="Bonasio R."/>
            <person name="Zhang G."/>
            <person name="Ye C."/>
            <person name="Mutti N.S."/>
            <person name="Fang X."/>
            <person name="Qin N."/>
            <person name="Donahue G."/>
            <person name="Yang P."/>
            <person name="Li Q."/>
            <person name="Li C."/>
            <person name="Zhang P."/>
            <person name="Huang Z."/>
            <person name="Berger S.L."/>
            <person name="Reinberg D."/>
            <person name="Wang J."/>
            <person name="Liebig J."/>
        </authorList>
    </citation>
    <scope>NUCLEOTIDE SEQUENCE [LARGE SCALE GENOMIC DNA]</scope>
    <source>
        <strain evidence="2 3">R22 G/1</strain>
    </source>
</reference>
<dbReference type="PANTHER" id="PTHR23278:SF31">
    <property type="entry name" value="SIDESTEP II, ISOFORM A"/>
    <property type="match status" value="1"/>
</dbReference>
<evidence type="ECO:0000256" key="1">
    <source>
        <dbReference type="SAM" id="MobiDB-lite"/>
    </source>
</evidence>
<dbReference type="STRING" id="610380.E2BSK0"/>
<dbReference type="InParanoid" id="E2BSK0"/>
<evidence type="ECO:0008006" key="4">
    <source>
        <dbReference type="Google" id="ProtNLM"/>
    </source>
</evidence>
<feature type="compositionally biased region" description="Basic and acidic residues" evidence="1">
    <location>
        <begin position="8"/>
        <end position="21"/>
    </location>
</feature>
<feature type="region of interest" description="Disordered" evidence="1">
    <location>
        <begin position="1"/>
        <end position="73"/>
    </location>
</feature>
<evidence type="ECO:0000313" key="2">
    <source>
        <dbReference type="EMBL" id="EFN81333.1"/>
    </source>
</evidence>
<dbReference type="SUPFAM" id="SSF49265">
    <property type="entry name" value="Fibronectin type III"/>
    <property type="match status" value="1"/>
</dbReference>
<gene>
    <name evidence="2" type="ORF">EAI_14130</name>
</gene>
<sequence length="186" mass="20443">MGSGYAQREGKKRKDGDERKENKRVKYKRSVAEIQYTSCRSAGHNEKVGGNNNDDDDDDDDDDDGDDEDELCKPFPVRNCTLANQTYTSVEVKCVPGYDGGLPQKFVLEVYHGDIDFLASSQPLYNVSNPDEPSFALAGLEASVEAGVHVAVYAVNAKGRSQSVVLSEVTYRDAEKHTGESSVLIR</sequence>
<feature type="compositionally biased region" description="Acidic residues" evidence="1">
    <location>
        <begin position="53"/>
        <end position="70"/>
    </location>
</feature>
<proteinExistence type="predicted"/>
<accession>E2BSK0</accession>
<protein>
    <recommendedName>
        <fullName evidence="4">Fibronectin type-III domain-containing protein</fullName>
    </recommendedName>
</protein>
<dbReference type="OrthoDB" id="10006996at2759"/>
<keyword evidence="3" id="KW-1185">Reference proteome</keyword>
<dbReference type="AlphaFoldDB" id="E2BSK0"/>
<dbReference type="PANTHER" id="PTHR23278">
    <property type="entry name" value="SIDESTEP PROTEIN"/>
    <property type="match status" value="1"/>
</dbReference>
<dbReference type="CDD" id="cd00063">
    <property type="entry name" value="FN3"/>
    <property type="match status" value="1"/>
</dbReference>
<dbReference type="InterPro" id="IPR036116">
    <property type="entry name" value="FN3_sf"/>
</dbReference>
<dbReference type="InterPro" id="IPR013783">
    <property type="entry name" value="Ig-like_fold"/>
</dbReference>